<gene>
    <name evidence="1" type="ORF">CORC01_13073</name>
</gene>
<comment type="caution">
    <text evidence="1">The sequence shown here is derived from an EMBL/GenBank/DDBJ whole genome shotgun (WGS) entry which is preliminary data.</text>
</comment>
<keyword evidence="2" id="KW-1185">Reference proteome</keyword>
<dbReference type="GeneID" id="34566201"/>
<evidence type="ECO:0000313" key="2">
    <source>
        <dbReference type="Proteomes" id="UP000176998"/>
    </source>
</evidence>
<dbReference type="Proteomes" id="UP000176998">
    <property type="component" value="Unassembled WGS sequence"/>
</dbReference>
<name>A0A1G4AR33_9PEZI</name>
<reference evidence="1 2" key="1">
    <citation type="submission" date="2016-09" db="EMBL/GenBank/DDBJ databases">
        <authorList>
            <person name="Capua I."/>
            <person name="De Benedictis P."/>
            <person name="Joannis T."/>
            <person name="Lombin L.H."/>
            <person name="Cattoli G."/>
        </authorList>
    </citation>
    <scope>NUCLEOTIDE SEQUENCE [LARGE SCALE GENOMIC DNA]</scope>
    <source>
        <strain evidence="1 2">IMI 309357</strain>
    </source>
</reference>
<evidence type="ECO:0000313" key="1">
    <source>
        <dbReference type="EMBL" id="OHE91637.1"/>
    </source>
</evidence>
<organism evidence="1 2">
    <name type="scientific">Colletotrichum orchidophilum</name>
    <dbReference type="NCBI Taxonomy" id="1209926"/>
    <lineage>
        <taxon>Eukaryota</taxon>
        <taxon>Fungi</taxon>
        <taxon>Dikarya</taxon>
        <taxon>Ascomycota</taxon>
        <taxon>Pezizomycotina</taxon>
        <taxon>Sordariomycetes</taxon>
        <taxon>Hypocreomycetidae</taxon>
        <taxon>Glomerellales</taxon>
        <taxon>Glomerellaceae</taxon>
        <taxon>Colletotrichum</taxon>
    </lineage>
</organism>
<sequence>MVVRSIRNPVLADHASLRADGRTIPSVLTPHLDSSLALIRKTCTTTSTTSTAMRQKQMAHEQSAVDHDLVYMQSLGCCCSLSLFFSSTLQLPELEQCAAGRSIRGSLTRRHHHNHHHLLCL</sequence>
<dbReference type="EMBL" id="MJBS01000176">
    <property type="protein sequence ID" value="OHE91637.1"/>
    <property type="molecule type" value="Genomic_DNA"/>
</dbReference>
<protein>
    <submittedName>
        <fullName evidence="1">Uncharacterized protein</fullName>
    </submittedName>
</protein>
<proteinExistence type="predicted"/>
<accession>A0A1G4AR33</accession>
<dbReference type="RefSeq" id="XP_022468809.1">
    <property type="nucleotide sequence ID" value="XM_022624691.1"/>
</dbReference>
<dbReference type="AlphaFoldDB" id="A0A1G4AR33"/>